<gene>
    <name evidence="1" type="ORF">FH972_023332</name>
</gene>
<proteinExistence type="predicted"/>
<reference evidence="1 2" key="1">
    <citation type="submission" date="2019-06" db="EMBL/GenBank/DDBJ databases">
        <title>A chromosomal-level reference genome of Carpinus fangiana (Coryloideae, Betulaceae).</title>
        <authorList>
            <person name="Yang X."/>
            <person name="Wang Z."/>
            <person name="Zhang L."/>
            <person name="Hao G."/>
            <person name="Liu J."/>
            <person name="Yang Y."/>
        </authorList>
    </citation>
    <scope>NUCLEOTIDE SEQUENCE [LARGE SCALE GENOMIC DNA]</scope>
    <source>
        <strain evidence="1">Cfa_2016G</strain>
        <tissue evidence="1">Leaf</tissue>
    </source>
</reference>
<sequence length="129" mass="14877">MSCADGPGLEGRSTNQANHDVCRVRSGQCRDSLLRNRRTRWFRFLLSCAARPATWMSQATRLMYTCELISPLDAVLDWTVRSRLHRFFSALKPERPMAFNLDIARPLMWIIGCECFSSVLLRLSDRAPR</sequence>
<comment type="caution">
    <text evidence="1">The sequence shown here is derived from an EMBL/GenBank/DDBJ whole genome shotgun (WGS) entry which is preliminary data.</text>
</comment>
<keyword evidence="2" id="KW-1185">Reference proteome</keyword>
<dbReference type="AlphaFoldDB" id="A0A5N6KVI6"/>
<evidence type="ECO:0000313" key="2">
    <source>
        <dbReference type="Proteomes" id="UP000327013"/>
    </source>
</evidence>
<name>A0A5N6KVI6_9ROSI</name>
<dbReference type="Proteomes" id="UP000327013">
    <property type="component" value="Unassembled WGS sequence"/>
</dbReference>
<organism evidence="1 2">
    <name type="scientific">Carpinus fangiana</name>
    <dbReference type="NCBI Taxonomy" id="176857"/>
    <lineage>
        <taxon>Eukaryota</taxon>
        <taxon>Viridiplantae</taxon>
        <taxon>Streptophyta</taxon>
        <taxon>Embryophyta</taxon>
        <taxon>Tracheophyta</taxon>
        <taxon>Spermatophyta</taxon>
        <taxon>Magnoliopsida</taxon>
        <taxon>eudicotyledons</taxon>
        <taxon>Gunneridae</taxon>
        <taxon>Pentapetalae</taxon>
        <taxon>rosids</taxon>
        <taxon>fabids</taxon>
        <taxon>Fagales</taxon>
        <taxon>Betulaceae</taxon>
        <taxon>Carpinus</taxon>
    </lineage>
</organism>
<evidence type="ECO:0000313" key="1">
    <source>
        <dbReference type="EMBL" id="KAB8346288.1"/>
    </source>
</evidence>
<dbReference type="EMBL" id="VIBQ01000013">
    <property type="protein sequence ID" value="KAB8346288.1"/>
    <property type="molecule type" value="Genomic_DNA"/>
</dbReference>
<protein>
    <submittedName>
        <fullName evidence="1">Uncharacterized protein</fullName>
    </submittedName>
</protein>
<accession>A0A5N6KVI6</accession>